<accession>A0AAN5VKS0</accession>
<evidence type="ECO:0000313" key="2">
    <source>
        <dbReference type="Proteomes" id="UP000878956"/>
    </source>
</evidence>
<organism evidence="1 2">
    <name type="scientific">Clostridioides difficile</name>
    <name type="common">Peptoclostridium difficile</name>
    <dbReference type="NCBI Taxonomy" id="1496"/>
    <lineage>
        <taxon>Bacteria</taxon>
        <taxon>Bacillati</taxon>
        <taxon>Bacillota</taxon>
        <taxon>Clostridia</taxon>
        <taxon>Peptostreptococcales</taxon>
        <taxon>Peptostreptococcaceae</taxon>
        <taxon>Clostridioides</taxon>
    </lineage>
</organism>
<evidence type="ECO:0000313" key="1">
    <source>
        <dbReference type="EMBL" id="HBH1541528.1"/>
    </source>
</evidence>
<protein>
    <submittedName>
        <fullName evidence="1">Uncharacterized protein</fullName>
    </submittedName>
</protein>
<comment type="caution">
    <text evidence="1">The sequence shown here is derived from an EMBL/GenBank/DDBJ whole genome shotgun (WGS) entry which is preliminary data.</text>
</comment>
<dbReference type="EMBL" id="DAEPXK010000008">
    <property type="protein sequence ID" value="HBH1541528.1"/>
    <property type="molecule type" value="Genomic_DNA"/>
</dbReference>
<dbReference type="AlphaFoldDB" id="A0AAN5VKS0"/>
<reference evidence="1" key="2">
    <citation type="submission" date="2021-06" db="EMBL/GenBank/DDBJ databases">
        <authorList>
            <consortium name="NCBI Pathogen Detection Project"/>
        </authorList>
    </citation>
    <scope>NUCLEOTIDE SEQUENCE</scope>
    <source>
        <strain evidence="1">HN1000</strain>
    </source>
</reference>
<sequence>MNNNDKLSILNQLEYIEKDINARNEMIEKFKDLLVKYPKSRDIRKYIKHQTQFLNGIKYVYDNLDILKNMINNDKK</sequence>
<dbReference type="Proteomes" id="UP000878956">
    <property type="component" value="Unassembled WGS sequence"/>
</dbReference>
<reference evidence="1" key="1">
    <citation type="journal article" date="2018" name="Genome Biol.">
        <title>SKESA: strategic k-mer extension for scrupulous assemblies.</title>
        <authorList>
            <person name="Souvorov A."/>
            <person name="Agarwala R."/>
            <person name="Lipman D.J."/>
        </authorList>
    </citation>
    <scope>NUCLEOTIDE SEQUENCE</scope>
    <source>
        <strain evidence="1">HN1000</strain>
    </source>
</reference>
<dbReference type="RefSeq" id="WP_022620968.1">
    <property type="nucleotide sequence ID" value="NZ_BING01000018.1"/>
</dbReference>
<gene>
    <name evidence="1" type="ORF">KRM00_000989</name>
</gene>
<proteinExistence type="predicted"/>
<name>A0AAN5VKS0_CLODI</name>